<dbReference type="PANTHER" id="PTHR48104:SF30">
    <property type="entry name" value="METACASPASE-1"/>
    <property type="match status" value="1"/>
</dbReference>
<comment type="similarity">
    <text evidence="1">Belongs to the peptidase C14B family.</text>
</comment>
<proteinExistence type="inferred from homology"/>
<protein>
    <recommendedName>
        <fullName evidence="2">Peptidase C14 caspase domain-containing protein</fullName>
    </recommendedName>
</protein>
<dbReference type="GO" id="GO:0006508">
    <property type="term" value="P:proteolysis"/>
    <property type="evidence" value="ECO:0007669"/>
    <property type="project" value="InterPro"/>
</dbReference>
<evidence type="ECO:0000259" key="2">
    <source>
        <dbReference type="Pfam" id="PF00656"/>
    </source>
</evidence>
<name>A0A9W8YU86_9PEZI</name>
<dbReference type="Pfam" id="PF00656">
    <property type="entry name" value="Peptidase_C14"/>
    <property type="match status" value="1"/>
</dbReference>
<evidence type="ECO:0000313" key="3">
    <source>
        <dbReference type="EMBL" id="KAJ4391696.1"/>
    </source>
</evidence>
<reference evidence="3" key="1">
    <citation type="submission" date="2022-10" db="EMBL/GenBank/DDBJ databases">
        <title>Tapping the CABI collections for fungal endophytes: first genome assemblies for Collariella, Neodidymelliopsis, Ascochyta clinopodiicola, Didymella pomorum, Didymosphaeria variabile, Neocosmospora piperis and Neocucurbitaria cava.</title>
        <authorList>
            <person name="Hill R."/>
        </authorList>
    </citation>
    <scope>NUCLEOTIDE SEQUENCE</scope>
    <source>
        <strain evidence="3">IMI 355082</strain>
    </source>
</reference>
<dbReference type="GO" id="GO:0004197">
    <property type="term" value="F:cysteine-type endopeptidase activity"/>
    <property type="evidence" value="ECO:0007669"/>
    <property type="project" value="InterPro"/>
</dbReference>
<keyword evidence="4" id="KW-1185">Reference proteome</keyword>
<comment type="caution">
    <text evidence="3">The sequence shown here is derived from an EMBL/GenBank/DDBJ whole genome shotgun (WGS) entry which is preliminary data.</text>
</comment>
<feature type="domain" description="Peptidase C14 caspase" evidence="2">
    <location>
        <begin position="3"/>
        <end position="307"/>
    </location>
</feature>
<dbReference type="Gene3D" id="3.40.50.12660">
    <property type="match status" value="2"/>
</dbReference>
<evidence type="ECO:0000313" key="4">
    <source>
        <dbReference type="Proteomes" id="UP001140453"/>
    </source>
</evidence>
<dbReference type="InterPro" id="IPR050452">
    <property type="entry name" value="Metacaspase"/>
</dbReference>
<dbReference type="PANTHER" id="PTHR48104">
    <property type="entry name" value="METACASPASE-4"/>
    <property type="match status" value="1"/>
</dbReference>
<dbReference type="AlphaFoldDB" id="A0A9W8YU86"/>
<gene>
    <name evidence="3" type="ORF">N0V93_005316</name>
</gene>
<organism evidence="3 4">
    <name type="scientific">Gnomoniopsis smithogilvyi</name>
    <dbReference type="NCBI Taxonomy" id="1191159"/>
    <lineage>
        <taxon>Eukaryota</taxon>
        <taxon>Fungi</taxon>
        <taxon>Dikarya</taxon>
        <taxon>Ascomycota</taxon>
        <taxon>Pezizomycotina</taxon>
        <taxon>Sordariomycetes</taxon>
        <taxon>Sordariomycetidae</taxon>
        <taxon>Diaporthales</taxon>
        <taxon>Gnomoniaceae</taxon>
        <taxon>Gnomoniopsis</taxon>
    </lineage>
</organism>
<sequence>MPRRKALLIGINYTGSEHELHGCINDAMNVRDFLVNERGFSDSSSDMVIMTDNPENEGTPFWPSGENMMAAFKWLTSYNEAGDSVWLSYSGHGGQVKDVDGDRPTGFDDTICPVDFPENGQIRSDQLHRAIVSPMNPEARLTILFDCCHSGSACELPYVFRPDQDGNVNLMDQLKKGVGLVRAAEHLIQGGWSRDKVSDAKMLLGGATDFFNSLHHMRGNQTDEEGLAEENFQEHWETEGKDVWMFSGCRDDQTSADATISGTATGAMSWAFIGTMKENPELSYVQVLQHTRERLLNNYQQIPQLSCGGHYDLDQPLRL</sequence>
<accession>A0A9W8YU86</accession>
<dbReference type="Proteomes" id="UP001140453">
    <property type="component" value="Unassembled WGS sequence"/>
</dbReference>
<evidence type="ECO:0000256" key="1">
    <source>
        <dbReference type="ARBA" id="ARBA00009005"/>
    </source>
</evidence>
<dbReference type="OrthoDB" id="3223806at2759"/>
<dbReference type="GO" id="GO:0005737">
    <property type="term" value="C:cytoplasm"/>
    <property type="evidence" value="ECO:0007669"/>
    <property type="project" value="TreeGrafter"/>
</dbReference>
<dbReference type="EMBL" id="JAPEVB010000003">
    <property type="protein sequence ID" value="KAJ4391696.1"/>
    <property type="molecule type" value="Genomic_DNA"/>
</dbReference>
<dbReference type="InterPro" id="IPR011600">
    <property type="entry name" value="Pept_C14_caspase"/>
</dbReference>